<dbReference type="AlphaFoldDB" id="A0AAW5F4B1"/>
<dbReference type="Pfam" id="PF00497">
    <property type="entry name" value="SBP_bac_3"/>
    <property type="match status" value="1"/>
</dbReference>
<evidence type="ECO:0000313" key="4">
    <source>
        <dbReference type="EMBL" id="MDB2000053.1"/>
    </source>
</evidence>
<reference evidence="4" key="2">
    <citation type="submission" date="2023-01" db="EMBL/GenBank/DDBJ databases">
        <title>Human gut microbiome strain richness.</title>
        <authorList>
            <person name="Chen-Liaw A."/>
        </authorList>
    </citation>
    <scope>NUCLEOTIDE SEQUENCE</scope>
    <source>
        <strain evidence="4">B1_m1001713B170214d0_201011</strain>
    </source>
</reference>
<dbReference type="EMBL" id="JAINVB010000001">
    <property type="protein sequence ID" value="MCK0086415.1"/>
    <property type="molecule type" value="Genomic_DNA"/>
</dbReference>
<evidence type="ECO:0000256" key="1">
    <source>
        <dbReference type="SAM" id="Phobius"/>
    </source>
</evidence>
<dbReference type="EC" id="2.7.7.65" evidence="3"/>
<sequence>MKLAKSGKYCLCAFIIIFICIYMAVPVKAEARRVVRVGFPEQEGFTEKGRDGHYSGYTYDYLQELSQYTQWEYEFVEMAGDINESLTALLDMLANGEIDMLGGMTYSDALAEIYDYPGMSYGEVGLVLAVEDDNSELTPVNFTGREMLKIAVTGNGGRQQDAMIKYLELLGQNYELVHCASCEEKLKLLRENKADVMMDTEAGISKECRIIARFSFSPFYLAVTRGNTELLKELNAGMAELKETDPLLIGRLHDEYFNRAASRLIYEENEKSYLAQNKTLRAVVLNGKLPIQNVAAKTGEAEGIAVDFLNYISEETGLTIEYIGITDPEEYRSVILNDQADIILALPGSPQLMEQFGIIHTLPYMNISQILVIHKGLEPGELKGKTAATYDAFGNRDENAGEEKLYYSPEAAMEAVDQGEADYCYIDNYSFQYCINKRVYKNISSIVLAESGSQSISMGVVKDSDLVLHGILNKVIAYMPEAMKESIFYESSISQERTSFLEYVRANPLPFAAAVLLLLTAAGAASLHNIRNRYEMSRKMALEYQRYRQLSEVVGECIYEYDFRGDVLKFLGDGVYKLGVPETISAFSVYGKQQLAVREIPPEESLYQWIMEKKDGTKDVQIIFAREPERWYRVTSKVVKDDSGYPVYSIGRVWDIQQEKIEKDRLLQKAQNDGLTGIYNSATIRENITKALNQSSFGGALLIMDIDHFKSINDRYGHSVGDHVLTQVGMKMKHIFKGEIYGRLGGDEFVVFLPQQMTREELKTRVEGACEAFKTIEASPGWDKITVSIGVAVRTDETKFSDLYEKADLLLYEVKREGRNGYRIG</sequence>
<dbReference type="InterPro" id="IPR029787">
    <property type="entry name" value="Nucleotide_cyclase"/>
</dbReference>
<accession>A0AAW5F4B1</accession>
<dbReference type="SMART" id="SM00267">
    <property type="entry name" value="GGDEF"/>
    <property type="match status" value="1"/>
</dbReference>
<dbReference type="CDD" id="cd01949">
    <property type="entry name" value="GGDEF"/>
    <property type="match status" value="1"/>
</dbReference>
<evidence type="ECO:0000313" key="5">
    <source>
        <dbReference type="Proteomes" id="UP001203136"/>
    </source>
</evidence>
<dbReference type="PROSITE" id="PS50887">
    <property type="entry name" value="GGDEF"/>
    <property type="match status" value="1"/>
</dbReference>
<dbReference type="Proteomes" id="UP001203136">
    <property type="component" value="Unassembled WGS sequence"/>
</dbReference>
<dbReference type="Pfam" id="PF00990">
    <property type="entry name" value="GGDEF"/>
    <property type="match status" value="1"/>
</dbReference>
<feature type="transmembrane region" description="Helical" evidence="1">
    <location>
        <begin position="509"/>
        <end position="530"/>
    </location>
</feature>
<dbReference type="Gene3D" id="3.30.70.270">
    <property type="match status" value="1"/>
</dbReference>
<evidence type="ECO:0000313" key="3">
    <source>
        <dbReference type="EMBL" id="MCK0086415.1"/>
    </source>
</evidence>
<reference evidence="3" key="1">
    <citation type="journal article" date="2022" name="Cell Host Microbe">
        <title>Colonization of the live biotherapeutic product VE303 and modulation of the microbiota and metabolites in healthy volunteers.</title>
        <authorList>
            <person name="Dsouza M."/>
            <person name="Menon R."/>
            <person name="Crossette E."/>
            <person name="Bhattarai S.K."/>
            <person name="Schneider J."/>
            <person name="Kim Y.G."/>
            <person name="Reddy S."/>
            <person name="Caballero S."/>
            <person name="Felix C."/>
            <person name="Cornacchione L."/>
            <person name="Hendrickson J."/>
            <person name="Watson A.R."/>
            <person name="Minot S.S."/>
            <person name="Greenfield N."/>
            <person name="Schopf L."/>
            <person name="Szabady R."/>
            <person name="Patarroyo J."/>
            <person name="Smith W."/>
            <person name="Harrison P."/>
            <person name="Kuijper E.J."/>
            <person name="Kelly C.P."/>
            <person name="Olle B."/>
            <person name="Bobilev D."/>
            <person name="Silber J.L."/>
            <person name="Bucci V."/>
            <person name="Roberts B."/>
            <person name="Faith J."/>
            <person name="Norman J.M."/>
        </authorList>
    </citation>
    <scope>NUCLEOTIDE SEQUENCE</scope>
    <source>
        <strain evidence="3">VE303-04</strain>
    </source>
</reference>
<dbReference type="RefSeq" id="WP_024738287.1">
    <property type="nucleotide sequence ID" value="NZ_CACRUA010000019.1"/>
</dbReference>
<dbReference type="InterPro" id="IPR001638">
    <property type="entry name" value="Solute-binding_3/MltF_N"/>
</dbReference>
<comment type="caution">
    <text evidence="3">The sequence shown here is derived from an EMBL/GenBank/DDBJ whole genome shotgun (WGS) entry which is preliminary data.</text>
</comment>
<dbReference type="InterPro" id="IPR043128">
    <property type="entry name" value="Rev_trsase/Diguanyl_cyclase"/>
</dbReference>
<organism evidence="3 5">
    <name type="scientific">Clostridium symbiosum</name>
    <name type="common">Bacteroides symbiosus</name>
    <dbReference type="NCBI Taxonomy" id="1512"/>
    <lineage>
        <taxon>Bacteria</taxon>
        <taxon>Bacillati</taxon>
        <taxon>Bacillota</taxon>
        <taxon>Clostridia</taxon>
        <taxon>Lachnospirales</taxon>
        <taxon>Lachnospiraceae</taxon>
        <taxon>Otoolea</taxon>
    </lineage>
</organism>
<dbReference type="Proteomes" id="UP001300871">
    <property type="component" value="Unassembled WGS sequence"/>
</dbReference>
<dbReference type="NCBIfam" id="TIGR00254">
    <property type="entry name" value="GGDEF"/>
    <property type="match status" value="1"/>
</dbReference>
<evidence type="ECO:0000259" key="2">
    <source>
        <dbReference type="PROSITE" id="PS50887"/>
    </source>
</evidence>
<name>A0AAW5F4B1_CLOSY</name>
<dbReference type="InterPro" id="IPR050469">
    <property type="entry name" value="Diguanylate_Cyclase"/>
</dbReference>
<protein>
    <submittedName>
        <fullName evidence="3">Diguanylate cyclase</fullName>
        <ecNumber evidence="3">2.7.7.65</ecNumber>
    </submittedName>
    <submittedName>
        <fullName evidence="4">GGDEF domain-containing protein</fullName>
    </submittedName>
</protein>
<keyword evidence="1" id="KW-0472">Membrane</keyword>
<gene>
    <name evidence="3" type="ORF">K5I21_11150</name>
    <name evidence="4" type="ORF">PM006_07555</name>
</gene>
<dbReference type="PANTHER" id="PTHR45138:SF9">
    <property type="entry name" value="DIGUANYLATE CYCLASE DGCM-RELATED"/>
    <property type="match status" value="1"/>
</dbReference>
<dbReference type="SUPFAM" id="SSF53850">
    <property type="entry name" value="Periplasmic binding protein-like II"/>
    <property type="match status" value="2"/>
</dbReference>
<keyword evidence="1" id="KW-1133">Transmembrane helix</keyword>
<keyword evidence="1" id="KW-0812">Transmembrane</keyword>
<dbReference type="Gene3D" id="3.40.190.10">
    <property type="entry name" value="Periplasmic binding protein-like II"/>
    <property type="match status" value="4"/>
</dbReference>
<feature type="domain" description="GGDEF" evidence="2">
    <location>
        <begin position="697"/>
        <end position="825"/>
    </location>
</feature>
<dbReference type="PANTHER" id="PTHR45138">
    <property type="entry name" value="REGULATORY COMPONENTS OF SENSORY TRANSDUCTION SYSTEM"/>
    <property type="match status" value="1"/>
</dbReference>
<keyword evidence="3" id="KW-0548">Nucleotidyltransferase</keyword>
<proteinExistence type="predicted"/>
<dbReference type="GO" id="GO:0052621">
    <property type="term" value="F:diguanylate cyclase activity"/>
    <property type="evidence" value="ECO:0007669"/>
    <property type="project" value="UniProtKB-EC"/>
</dbReference>
<dbReference type="SUPFAM" id="SSF55073">
    <property type="entry name" value="Nucleotide cyclase"/>
    <property type="match status" value="1"/>
</dbReference>
<keyword evidence="3" id="KW-0808">Transferase</keyword>
<dbReference type="SMART" id="SM00062">
    <property type="entry name" value="PBPb"/>
    <property type="match status" value="2"/>
</dbReference>
<dbReference type="EMBL" id="JAQLGM010000013">
    <property type="protein sequence ID" value="MDB2000053.1"/>
    <property type="molecule type" value="Genomic_DNA"/>
</dbReference>
<dbReference type="InterPro" id="IPR000160">
    <property type="entry name" value="GGDEF_dom"/>
</dbReference>